<reference evidence="4" key="1">
    <citation type="submission" date="2022-10" db="EMBL/GenBank/DDBJ databases">
        <title>Vagococcus sp. isolated from poultry meat.</title>
        <authorList>
            <person name="Johansson P."/>
            <person name="Bjorkroth J."/>
        </authorList>
    </citation>
    <scope>NUCLEOTIDE SEQUENCE</scope>
    <source>
        <strain evidence="4">STAA11</strain>
    </source>
</reference>
<keyword evidence="1 3" id="KW-0732">Signal</keyword>
<evidence type="ECO:0000313" key="5">
    <source>
        <dbReference type="Proteomes" id="UP001179647"/>
    </source>
</evidence>
<evidence type="ECO:0000256" key="1">
    <source>
        <dbReference type="ARBA" id="ARBA00022729"/>
    </source>
</evidence>
<feature type="compositionally biased region" description="Basic and acidic residues" evidence="2">
    <location>
        <begin position="66"/>
        <end position="78"/>
    </location>
</feature>
<name>A0AAF0CWD5_9ENTE</name>
<feature type="region of interest" description="Disordered" evidence="2">
    <location>
        <begin position="23"/>
        <end position="78"/>
    </location>
</feature>
<proteinExistence type="predicted"/>
<sequence length="249" mass="27353">MKKIIFLIVGLLLLTGCTHLPEAEHPPVVSSKYTKDYQKKKQQATKPNDKKSKSPSKSSDSSDSEQLPKDSADIDTRYPDERKSLVTIGGLTKEVVDTISDDTIQQSLTQADDLVQSGQLDHMTAFINDITATLDETTDSLDRTIDDMDKSLKDDTEDSEPNDEKPYDTDQELKEKDDSHPMTTPDQAVMSVVGIYGDSPEGAKYVQTGSGTDETGQSYQIVQLIPEGQDVTSATSSYRVYDNGTVSTN</sequence>
<feature type="compositionally biased region" description="Basic and acidic residues" evidence="2">
    <location>
        <begin position="162"/>
        <end position="180"/>
    </location>
</feature>
<dbReference type="AlphaFoldDB" id="A0AAF0CWD5"/>
<dbReference type="Proteomes" id="UP001179647">
    <property type="component" value="Chromosome"/>
</dbReference>
<organism evidence="4 5">
    <name type="scientific">Vagococcus intermedius</name>
    <dbReference type="NCBI Taxonomy" id="2991418"/>
    <lineage>
        <taxon>Bacteria</taxon>
        <taxon>Bacillati</taxon>
        <taxon>Bacillota</taxon>
        <taxon>Bacilli</taxon>
        <taxon>Lactobacillales</taxon>
        <taxon>Enterococcaceae</taxon>
        <taxon>Vagococcus</taxon>
    </lineage>
</organism>
<gene>
    <name evidence="4" type="ORF">OL234_04935</name>
</gene>
<keyword evidence="4" id="KW-0449">Lipoprotein</keyword>
<protein>
    <submittedName>
        <fullName evidence="4">Membrane lipoprotein lipid attachment site-containing protein</fullName>
    </submittedName>
</protein>
<evidence type="ECO:0000256" key="2">
    <source>
        <dbReference type="SAM" id="MobiDB-lite"/>
    </source>
</evidence>
<dbReference type="KEGG" id="vie:OL234_04935"/>
<feature type="region of interest" description="Disordered" evidence="2">
    <location>
        <begin position="150"/>
        <end position="214"/>
    </location>
</feature>
<dbReference type="EMBL" id="CP110232">
    <property type="protein sequence ID" value="WEG74245.1"/>
    <property type="molecule type" value="Genomic_DNA"/>
</dbReference>
<dbReference type="PROSITE" id="PS51257">
    <property type="entry name" value="PROKAR_LIPOPROTEIN"/>
    <property type="match status" value="1"/>
</dbReference>
<feature type="signal peptide" evidence="3">
    <location>
        <begin position="1"/>
        <end position="22"/>
    </location>
</feature>
<feature type="chain" id="PRO_5042136473" evidence="3">
    <location>
        <begin position="23"/>
        <end position="249"/>
    </location>
</feature>
<evidence type="ECO:0000313" key="4">
    <source>
        <dbReference type="EMBL" id="WEG74245.1"/>
    </source>
</evidence>
<evidence type="ECO:0000256" key="3">
    <source>
        <dbReference type="SAM" id="SignalP"/>
    </source>
</evidence>
<dbReference type="Pfam" id="PF08139">
    <property type="entry name" value="LPAM_1"/>
    <property type="match status" value="1"/>
</dbReference>
<dbReference type="RefSeq" id="WP_275470044.1">
    <property type="nucleotide sequence ID" value="NZ_CP110232.1"/>
</dbReference>
<dbReference type="InterPro" id="IPR012640">
    <property type="entry name" value="Membr_lipoprot_lipid_attach_CS"/>
</dbReference>
<accession>A0AAF0CWD5</accession>
<keyword evidence="5" id="KW-1185">Reference proteome</keyword>